<dbReference type="RefSeq" id="WP_113614319.1">
    <property type="nucleotide sequence ID" value="NZ_QFFJ01000001.1"/>
</dbReference>
<keyword evidence="3" id="KW-1185">Reference proteome</keyword>
<comment type="caution">
    <text evidence="2">The sequence shown here is derived from an EMBL/GenBank/DDBJ whole genome shotgun (WGS) entry which is preliminary data.</text>
</comment>
<proteinExistence type="predicted"/>
<dbReference type="Proteomes" id="UP000253410">
    <property type="component" value="Unassembled WGS sequence"/>
</dbReference>
<dbReference type="EMBL" id="QFFJ01000001">
    <property type="protein sequence ID" value="RBL91719.1"/>
    <property type="molecule type" value="Genomic_DNA"/>
</dbReference>
<evidence type="ECO:0000256" key="1">
    <source>
        <dbReference type="SAM" id="Phobius"/>
    </source>
</evidence>
<gene>
    <name evidence="2" type="ORF">DF182_03685</name>
</gene>
<accession>A0A365XZB8</accession>
<evidence type="ECO:0000313" key="2">
    <source>
        <dbReference type="EMBL" id="RBL91719.1"/>
    </source>
</evidence>
<evidence type="ECO:0008006" key="4">
    <source>
        <dbReference type="Google" id="ProtNLM"/>
    </source>
</evidence>
<dbReference type="AlphaFoldDB" id="A0A365XZB8"/>
<feature type="transmembrane region" description="Helical" evidence="1">
    <location>
        <begin position="89"/>
        <end position="105"/>
    </location>
</feature>
<reference evidence="2 3" key="1">
    <citation type="submission" date="2018-05" db="EMBL/GenBank/DDBJ databases">
        <title>Chitinophaga sp. K3CV102501T nov., isolated from isolated from a monsoon evergreen broad-leaved forest soil.</title>
        <authorList>
            <person name="Lv Y."/>
        </authorList>
    </citation>
    <scope>NUCLEOTIDE SEQUENCE [LARGE SCALE GENOMIC DNA]</scope>
    <source>
        <strain evidence="2 3">GDMCC 1.1325</strain>
    </source>
</reference>
<organism evidence="2 3">
    <name type="scientific">Chitinophaga flava</name>
    <dbReference type="NCBI Taxonomy" id="2259036"/>
    <lineage>
        <taxon>Bacteria</taxon>
        <taxon>Pseudomonadati</taxon>
        <taxon>Bacteroidota</taxon>
        <taxon>Chitinophagia</taxon>
        <taxon>Chitinophagales</taxon>
        <taxon>Chitinophagaceae</taxon>
        <taxon>Chitinophaga</taxon>
    </lineage>
</organism>
<keyword evidence="1" id="KW-1133">Transmembrane helix</keyword>
<protein>
    <recommendedName>
        <fullName evidence="4">Prepilin type IV endopeptidase peptidase domain-containing protein</fullName>
    </recommendedName>
</protein>
<keyword evidence="1" id="KW-0472">Membrane</keyword>
<feature type="transmembrane region" description="Helical" evidence="1">
    <location>
        <begin position="111"/>
        <end position="131"/>
    </location>
</feature>
<feature type="transmembrane region" description="Helical" evidence="1">
    <location>
        <begin position="58"/>
        <end position="77"/>
    </location>
</feature>
<feature type="transmembrane region" description="Helical" evidence="1">
    <location>
        <begin position="140"/>
        <end position="159"/>
    </location>
</feature>
<name>A0A365XZB8_9BACT</name>
<keyword evidence="1" id="KW-0812">Transmembrane</keyword>
<evidence type="ECO:0000313" key="3">
    <source>
        <dbReference type="Proteomes" id="UP000253410"/>
    </source>
</evidence>
<sequence length="179" mass="20531">MYYCITLLPILIYAIIAFQDFKDRAVSWVFFPAIIIANICCSIWRFEVAPASLLRMAGINLALVGIQFLILQCYFSFRYKTTDLIIDRFIGLGDLLLYLALIFTFSPLNLFTFHVVSLALCLLLAAIFVVFRNKFALQSVPLAGIQSVLLLLLTIQAMLRPSFNFFDEQWVLNYTAYVR</sequence>
<dbReference type="OrthoDB" id="798769at2"/>
<feature type="transmembrane region" description="Helical" evidence="1">
    <location>
        <begin position="25"/>
        <end position="46"/>
    </location>
</feature>